<feature type="domain" description="Signal transduction histidine kinase subgroup 3 dimerisation and phosphoacceptor" evidence="10">
    <location>
        <begin position="185"/>
        <end position="252"/>
    </location>
</feature>
<evidence type="ECO:0000256" key="5">
    <source>
        <dbReference type="ARBA" id="ARBA00022741"/>
    </source>
</evidence>
<feature type="transmembrane region" description="Helical" evidence="9">
    <location>
        <begin position="108"/>
        <end position="129"/>
    </location>
</feature>
<gene>
    <name evidence="11" type="ordered locus">PACID_11010</name>
</gene>
<keyword evidence="9" id="KW-0472">Membrane</keyword>
<organism evidence="11 12">
    <name type="scientific">Acidipropionibacterium acidipropionici (strain ATCC 4875 / DSM 20272 / JCM 6432 / NBRC 12425 / NCIMB 8070 / 4)</name>
    <name type="common">Propionibacterium acidipropionici</name>
    <dbReference type="NCBI Taxonomy" id="1171373"/>
    <lineage>
        <taxon>Bacteria</taxon>
        <taxon>Bacillati</taxon>
        <taxon>Actinomycetota</taxon>
        <taxon>Actinomycetes</taxon>
        <taxon>Propionibacteriales</taxon>
        <taxon>Propionibacteriaceae</taxon>
        <taxon>Acidipropionibacterium</taxon>
    </lineage>
</organism>
<dbReference type="Proteomes" id="UP000000214">
    <property type="component" value="Chromosome"/>
</dbReference>
<comment type="catalytic activity">
    <reaction evidence="1">
        <text>ATP + protein L-histidine = ADP + protein N-phospho-L-histidine.</text>
        <dbReference type="EC" id="2.7.13.3"/>
    </reaction>
</comment>
<evidence type="ECO:0000313" key="11">
    <source>
        <dbReference type="EMBL" id="AFV88925.1"/>
    </source>
</evidence>
<proteinExistence type="predicted"/>
<accession>K7SI42</accession>
<dbReference type="PATRIC" id="fig|1171373.8.peg.1098"/>
<dbReference type="eggNOG" id="COG4585">
    <property type="taxonomic scope" value="Bacteria"/>
</dbReference>
<dbReference type="InterPro" id="IPR036890">
    <property type="entry name" value="HATPase_C_sf"/>
</dbReference>
<dbReference type="GO" id="GO:0000155">
    <property type="term" value="F:phosphorelay sensor kinase activity"/>
    <property type="evidence" value="ECO:0007669"/>
    <property type="project" value="InterPro"/>
</dbReference>
<feature type="transmembrane region" description="Helical" evidence="9">
    <location>
        <begin position="20"/>
        <end position="39"/>
    </location>
</feature>
<evidence type="ECO:0000256" key="1">
    <source>
        <dbReference type="ARBA" id="ARBA00000085"/>
    </source>
</evidence>
<keyword evidence="5" id="KW-0547">Nucleotide-binding</keyword>
<dbReference type="KEGG" id="pbo:PACID_11010"/>
<keyword evidence="3" id="KW-0597">Phosphoprotein</keyword>
<dbReference type="GO" id="GO:0005524">
    <property type="term" value="F:ATP binding"/>
    <property type="evidence" value="ECO:0007669"/>
    <property type="project" value="UniProtKB-KW"/>
</dbReference>
<reference evidence="11 12" key="1">
    <citation type="journal article" date="2012" name="BMC Genomics">
        <title>The genome sequence of Propionibacterium acidipropionici provides insights into its biotechnological and industrial potential.</title>
        <authorList>
            <person name="Parizzi L.P."/>
            <person name="Grassi M.C."/>
            <person name="Llerena L.A."/>
            <person name="Carazzolle M.F."/>
            <person name="Queiroz V.L."/>
            <person name="Lunardi I."/>
            <person name="Zeidler A.F."/>
            <person name="Teixeira P.J."/>
            <person name="Mieczkowski P."/>
            <person name="Rincones J."/>
            <person name="Pereira G.A."/>
        </authorList>
    </citation>
    <scope>NUCLEOTIDE SEQUENCE [LARGE SCALE GENOMIC DNA]</scope>
    <source>
        <strain evidence="12">ATCC 4875 / DSM 20272 / JCM 6432 / NBRC 12425 / NCIMB 8070</strain>
    </source>
</reference>
<sequence length="417" mass="44396">MLEVTMDEAARTAKIPHPVSLVVTSLAIIFVFDDLVTAIGEAHDLVSAANLARVLLCAAAAAVCCWFPRVSAVLMWLAIPAALIAKVLGFLPILGAVVCTVATATTSVLFLCLNGGVLLVGVIVISFKWPTTSGAMFWAGALILAVSIALGLVIRALMRGSAERRRQEETIRQVREQAERARRDERLRLAHEMHDYVAHELTVTVAALAAARSDADASQHRSRADEEIFETVEKSSRQALEQLRHALMVLDDEAEPGVDATGSETALPNPSTTVSLPRLVEGAAQDLSVVGDRVQVSVAEGVGLDLGAEDLDMARRFLSEGVTNAVKHGGLGATALIRAAPLEEAVVISISNSTGRSVPTASESTGLGLRGLREEAARHGCELTSGPPGDSSRFDWTLSLRIPVPHDDPQAEEYEER</sequence>
<dbReference type="SUPFAM" id="SSF55874">
    <property type="entry name" value="ATPase domain of HSP90 chaperone/DNA topoisomerase II/histidine kinase"/>
    <property type="match status" value="1"/>
</dbReference>
<dbReference type="EC" id="2.7.13.3" evidence="2"/>
<dbReference type="InterPro" id="IPR011712">
    <property type="entry name" value="Sig_transdc_His_kin_sub3_dim/P"/>
</dbReference>
<name>K7SI42_ACIA4</name>
<dbReference type="EMBL" id="CP003493">
    <property type="protein sequence ID" value="AFV88925.1"/>
    <property type="molecule type" value="Genomic_DNA"/>
</dbReference>
<protein>
    <recommendedName>
        <fullName evidence="2">histidine kinase</fullName>
        <ecNumber evidence="2">2.7.13.3</ecNumber>
    </recommendedName>
</protein>
<dbReference type="Gene3D" id="1.20.5.1930">
    <property type="match status" value="1"/>
</dbReference>
<evidence type="ECO:0000256" key="4">
    <source>
        <dbReference type="ARBA" id="ARBA00022679"/>
    </source>
</evidence>
<dbReference type="STRING" id="1171373.PACID_11010"/>
<evidence type="ECO:0000256" key="7">
    <source>
        <dbReference type="ARBA" id="ARBA00022840"/>
    </source>
</evidence>
<evidence type="ECO:0000256" key="3">
    <source>
        <dbReference type="ARBA" id="ARBA00022553"/>
    </source>
</evidence>
<dbReference type="HOGENOM" id="CLU_658653_0_0_11"/>
<evidence type="ECO:0000256" key="9">
    <source>
        <dbReference type="SAM" id="Phobius"/>
    </source>
</evidence>
<dbReference type="Gene3D" id="3.30.565.10">
    <property type="entry name" value="Histidine kinase-like ATPase, C-terminal domain"/>
    <property type="match status" value="1"/>
</dbReference>
<evidence type="ECO:0000313" key="12">
    <source>
        <dbReference type="Proteomes" id="UP000000214"/>
    </source>
</evidence>
<dbReference type="GO" id="GO:0016020">
    <property type="term" value="C:membrane"/>
    <property type="evidence" value="ECO:0007669"/>
    <property type="project" value="InterPro"/>
</dbReference>
<keyword evidence="7" id="KW-0067">ATP-binding</keyword>
<dbReference type="AlphaFoldDB" id="K7SI42"/>
<dbReference type="GO" id="GO:0046983">
    <property type="term" value="F:protein dimerization activity"/>
    <property type="evidence" value="ECO:0007669"/>
    <property type="project" value="InterPro"/>
</dbReference>
<feature type="transmembrane region" description="Helical" evidence="9">
    <location>
        <begin position="51"/>
        <end position="69"/>
    </location>
</feature>
<feature type="transmembrane region" description="Helical" evidence="9">
    <location>
        <begin position="75"/>
        <end position="101"/>
    </location>
</feature>
<evidence type="ECO:0000256" key="8">
    <source>
        <dbReference type="ARBA" id="ARBA00023012"/>
    </source>
</evidence>
<dbReference type="PANTHER" id="PTHR24421:SF10">
    <property type="entry name" value="NITRATE_NITRITE SENSOR PROTEIN NARQ"/>
    <property type="match status" value="1"/>
</dbReference>
<dbReference type="Pfam" id="PF07730">
    <property type="entry name" value="HisKA_3"/>
    <property type="match status" value="1"/>
</dbReference>
<evidence type="ECO:0000256" key="2">
    <source>
        <dbReference type="ARBA" id="ARBA00012438"/>
    </source>
</evidence>
<dbReference type="RefSeq" id="WP_015069833.1">
    <property type="nucleotide sequence ID" value="NC_019395.1"/>
</dbReference>
<evidence type="ECO:0000259" key="10">
    <source>
        <dbReference type="Pfam" id="PF07730"/>
    </source>
</evidence>
<keyword evidence="9" id="KW-1133">Transmembrane helix</keyword>
<evidence type="ECO:0000256" key="6">
    <source>
        <dbReference type="ARBA" id="ARBA00022777"/>
    </source>
</evidence>
<keyword evidence="8" id="KW-0902">Two-component regulatory system</keyword>
<feature type="transmembrane region" description="Helical" evidence="9">
    <location>
        <begin position="135"/>
        <end position="157"/>
    </location>
</feature>
<keyword evidence="9" id="KW-0812">Transmembrane</keyword>
<dbReference type="InterPro" id="IPR050482">
    <property type="entry name" value="Sensor_HK_TwoCompSys"/>
</dbReference>
<keyword evidence="6" id="KW-0418">Kinase</keyword>
<keyword evidence="4" id="KW-0808">Transferase</keyword>
<dbReference type="PANTHER" id="PTHR24421">
    <property type="entry name" value="NITRATE/NITRITE SENSOR PROTEIN NARX-RELATED"/>
    <property type="match status" value="1"/>
</dbReference>